<organism evidence="4 5">
    <name type="scientific">Lentithecium fluviatile CBS 122367</name>
    <dbReference type="NCBI Taxonomy" id="1168545"/>
    <lineage>
        <taxon>Eukaryota</taxon>
        <taxon>Fungi</taxon>
        <taxon>Dikarya</taxon>
        <taxon>Ascomycota</taxon>
        <taxon>Pezizomycotina</taxon>
        <taxon>Dothideomycetes</taxon>
        <taxon>Pleosporomycetidae</taxon>
        <taxon>Pleosporales</taxon>
        <taxon>Massarineae</taxon>
        <taxon>Lentitheciaceae</taxon>
        <taxon>Lentithecium</taxon>
    </lineage>
</organism>
<evidence type="ECO:0000256" key="1">
    <source>
        <dbReference type="ARBA" id="ARBA00022737"/>
    </source>
</evidence>
<feature type="region of interest" description="Disordered" evidence="2">
    <location>
        <begin position="55"/>
        <end position="80"/>
    </location>
</feature>
<dbReference type="PANTHER" id="PTHR40619:SF3">
    <property type="entry name" value="FUNGAL STAND N-TERMINAL GOODBYE DOMAIN-CONTAINING PROTEIN"/>
    <property type="match status" value="1"/>
</dbReference>
<feature type="domain" description="Nephrocystin 3-like N-terminal" evidence="3">
    <location>
        <begin position="479"/>
        <end position="654"/>
    </location>
</feature>
<evidence type="ECO:0000256" key="2">
    <source>
        <dbReference type="SAM" id="MobiDB-lite"/>
    </source>
</evidence>
<dbReference type="InterPro" id="IPR056884">
    <property type="entry name" value="NPHP3-like_N"/>
</dbReference>
<evidence type="ECO:0000313" key="5">
    <source>
        <dbReference type="Proteomes" id="UP000799291"/>
    </source>
</evidence>
<gene>
    <name evidence="4" type="ORF">K458DRAFT_366444</name>
</gene>
<protein>
    <recommendedName>
        <fullName evidence="3">Nephrocystin 3-like N-terminal domain-containing protein</fullName>
    </recommendedName>
</protein>
<dbReference type="Pfam" id="PF24883">
    <property type="entry name" value="NPHP3_N"/>
    <property type="match status" value="1"/>
</dbReference>
<keyword evidence="1" id="KW-0677">Repeat</keyword>
<dbReference type="AlphaFoldDB" id="A0A6G1J497"/>
<dbReference type="PANTHER" id="PTHR40619">
    <property type="entry name" value="FUNGAL STAND N-TERMINAL GOODBYE DOMAIN-CONTAINING PROTEIN"/>
    <property type="match status" value="1"/>
</dbReference>
<evidence type="ECO:0000313" key="4">
    <source>
        <dbReference type="EMBL" id="KAF2684959.1"/>
    </source>
</evidence>
<sequence>MADGPRRIPRVLHQPPSVDFIENRLPELHPAFKNLPVRYDQALKRFVLNPEPVAMSRRSGQLDPSHDGHGNSSKQSGLQDRVLSPPIYAMKFWGGLLEKSLEQLRVDCPQEPERLQEKPEYSIRTQGTWADIYKRLQCARVQYDGTKSGFLGRFKRGYRRLADQSAIANQTLEMIPDNEYVSPVKAAVQVLVFQVASNARQEITATFEEGSLEDIFAKIEVFVATFPKDENITSASVNLLACILKAIEEGIAFFLSHTLIRAGKAAASLFGVQYQKQLLDSIAEIEVNSTKLVEQAKLSHIAGTRQAINLILEGIEQITLIGVSNKEGLKIVVEKTDRILQQNVQILHGVQQLRTESKSDSKYVEGLLKQVKSFLDEDEIRRTRTPSPAPSPQPPWSLQFQPPPPYPQYLQPWPIPGDYGWMHQQQMNLKYHQAQLPQPTIHTNAILAVLPGLNLDRTDIDAIMELGEAILLKYRKRTQQIVVSKEFCDWARSANSCKLLIQGDAGNDSTQAELAMALVSASLMQSLRSRDHFISLVFFCGKHLEPEDEPLGATAMASSFIAQLLQQHYADTAFKQQDLDLESLQAGDIGVLCTMFERLVRQLPREKTLVCVIDAVDAYETEELEADMRTVLRCLLRLVQDRSVSPAIKVLVTSPAGTIGVHEEFGDEDESILLMESLQSSGEDAGIWELEGDPDEES</sequence>
<dbReference type="EMBL" id="MU005580">
    <property type="protein sequence ID" value="KAF2684959.1"/>
    <property type="molecule type" value="Genomic_DNA"/>
</dbReference>
<name>A0A6G1J497_9PLEO</name>
<accession>A0A6G1J497</accession>
<dbReference type="OrthoDB" id="3730111at2759"/>
<proteinExistence type="predicted"/>
<reference evidence="4" key="1">
    <citation type="journal article" date="2020" name="Stud. Mycol.">
        <title>101 Dothideomycetes genomes: a test case for predicting lifestyles and emergence of pathogens.</title>
        <authorList>
            <person name="Haridas S."/>
            <person name="Albert R."/>
            <person name="Binder M."/>
            <person name="Bloem J."/>
            <person name="Labutti K."/>
            <person name="Salamov A."/>
            <person name="Andreopoulos B."/>
            <person name="Baker S."/>
            <person name="Barry K."/>
            <person name="Bills G."/>
            <person name="Bluhm B."/>
            <person name="Cannon C."/>
            <person name="Castanera R."/>
            <person name="Culley D."/>
            <person name="Daum C."/>
            <person name="Ezra D."/>
            <person name="Gonzalez J."/>
            <person name="Henrissat B."/>
            <person name="Kuo A."/>
            <person name="Liang C."/>
            <person name="Lipzen A."/>
            <person name="Lutzoni F."/>
            <person name="Magnuson J."/>
            <person name="Mondo S."/>
            <person name="Nolan M."/>
            <person name="Ohm R."/>
            <person name="Pangilinan J."/>
            <person name="Park H.-J."/>
            <person name="Ramirez L."/>
            <person name="Alfaro M."/>
            <person name="Sun H."/>
            <person name="Tritt A."/>
            <person name="Yoshinaga Y."/>
            <person name="Zwiers L.-H."/>
            <person name="Turgeon B."/>
            <person name="Goodwin S."/>
            <person name="Spatafora J."/>
            <person name="Crous P."/>
            <person name="Grigoriev I."/>
        </authorList>
    </citation>
    <scope>NUCLEOTIDE SEQUENCE</scope>
    <source>
        <strain evidence="4">CBS 122367</strain>
    </source>
</reference>
<keyword evidence="5" id="KW-1185">Reference proteome</keyword>
<evidence type="ECO:0000259" key="3">
    <source>
        <dbReference type="Pfam" id="PF24883"/>
    </source>
</evidence>
<dbReference type="Proteomes" id="UP000799291">
    <property type="component" value="Unassembled WGS sequence"/>
</dbReference>